<dbReference type="SUPFAM" id="SSF161098">
    <property type="entry name" value="MetI-like"/>
    <property type="match status" value="1"/>
</dbReference>
<dbReference type="Gene3D" id="1.10.3720.10">
    <property type="entry name" value="MetI-like"/>
    <property type="match status" value="1"/>
</dbReference>
<feature type="transmembrane region" description="Helical" evidence="7">
    <location>
        <begin position="254"/>
        <end position="276"/>
    </location>
</feature>
<name>A0A0P6XW33_9CHLR</name>
<evidence type="ECO:0000256" key="1">
    <source>
        <dbReference type="ARBA" id="ARBA00004651"/>
    </source>
</evidence>
<feature type="transmembrane region" description="Helical" evidence="7">
    <location>
        <begin position="120"/>
        <end position="142"/>
    </location>
</feature>
<feature type="domain" description="ABC transmembrane type-1" evidence="8">
    <location>
        <begin position="85"/>
        <end position="276"/>
    </location>
</feature>
<keyword evidence="10" id="KW-1185">Reference proteome</keyword>
<evidence type="ECO:0000256" key="3">
    <source>
        <dbReference type="ARBA" id="ARBA00022475"/>
    </source>
</evidence>
<feature type="transmembrane region" description="Helical" evidence="7">
    <location>
        <begin position="148"/>
        <end position="167"/>
    </location>
</feature>
<dbReference type="PANTHER" id="PTHR43386:SF1">
    <property type="entry name" value="D,D-DIPEPTIDE TRANSPORT SYSTEM PERMEASE PROTEIN DDPC-RELATED"/>
    <property type="match status" value="1"/>
</dbReference>
<comment type="subcellular location">
    <subcellularLocation>
        <location evidence="1 7">Cell membrane</location>
        <topology evidence="1 7">Multi-pass membrane protein</topology>
    </subcellularLocation>
</comment>
<organism evidence="9 10">
    <name type="scientific">Levilinea saccharolytica</name>
    <dbReference type="NCBI Taxonomy" id="229921"/>
    <lineage>
        <taxon>Bacteria</taxon>
        <taxon>Bacillati</taxon>
        <taxon>Chloroflexota</taxon>
        <taxon>Anaerolineae</taxon>
        <taxon>Anaerolineales</taxon>
        <taxon>Anaerolineaceae</taxon>
        <taxon>Levilinea</taxon>
    </lineage>
</organism>
<keyword evidence="4 7" id="KW-0812">Transmembrane</keyword>
<dbReference type="EMBL" id="LGCM01000047">
    <property type="protein sequence ID" value="KPL79598.1"/>
    <property type="molecule type" value="Genomic_DNA"/>
</dbReference>
<dbReference type="PANTHER" id="PTHR43386">
    <property type="entry name" value="OLIGOPEPTIDE TRANSPORT SYSTEM PERMEASE PROTEIN APPC"/>
    <property type="match status" value="1"/>
</dbReference>
<feature type="transmembrane region" description="Helical" evidence="7">
    <location>
        <begin position="198"/>
        <end position="219"/>
    </location>
</feature>
<dbReference type="STRING" id="229921.ADN01_13980"/>
<protein>
    <recommendedName>
        <fullName evidence="8">ABC transmembrane type-1 domain-containing protein</fullName>
    </recommendedName>
</protein>
<evidence type="ECO:0000313" key="10">
    <source>
        <dbReference type="Proteomes" id="UP000050501"/>
    </source>
</evidence>
<feature type="transmembrane region" description="Helical" evidence="7">
    <location>
        <begin position="87"/>
        <end position="113"/>
    </location>
</feature>
<evidence type="ECO:0000259" key="8">
    <source>
        <dbReference type="PROSITE" id="PS50928"/>
    </source>
</evidence>
<dbReference type="GO" id="GO:0055085">
    <property type="term" value="P:transmembrane transport"/>
    <property type="evidence" value="ECO:0007669"/>
    <property type="project" value="InterPro"/>
</dbReference>
<accession>A0A0P6XW33</accession>
<dbReference type="InterPro" id="IPR000515">
    <property type="entry name" value="MetI-like"/>
</dbReference>
<evidence type="ECO:0000256" key="2">
    <source>
        <dbReference type="ARBA" id="ARBA00022448"/>
    </source>
</evidence>
<dbReference type="InterPro" id="IPR025966">
    <property type="entry name" value="OppC_N"/>
</dbReference>
<dbReference type="GO" id="GO:0005886">
    <property type="term" value="C:plasma membrane"/>
    <property type="evidence" value="ECO:0007669"/>
    <property type="project" value="UniProtKB-SubCell"/>
</dbReference>
<comment type="similarity">
    <text evidence="7">Belongs to the binding-protein-dependent transport system permease family.</text>
</comment>
<dbReference type="Proteomes" id="UP000050501">
    <property type="component" value="Unassembled WGS sequence"/>
</dbReference>
<proteinExistence type="inferred from homology"/>
<dbReference type="CDD" id="cd06261">
    <property type="entry name" value="TM_PBP2"/>
    <property type="match status" value="1"/>
</dbReference>
<keyword evidence="5 7" id="KW-1133">Transmembrane helix</keyword>
<comment type="caution">
    <text evidence="9">The sequence shown here is derived from an EMBL/GenBank/DDBJ whole genome shotgun (WGS) entry which is preliminary data.</text>
</comment>
<keyword evidence="3" id="KW-1003">Cell membrane</keyword>
<reference evidence="9 10" key="1">
    <citation type="submission" date="2015-07" db="EMBL/GenBank/DDBJ databases">
        <title>Genome sequence of Levilinea saccharolytica DSM 16555.</title>
        <authorList>
            <person name="Hemp J."/>
            <person name="Ward L.M."/>
            <person name="Pace L.A."/>
            <person name="Fischer W.W."/>
        </authorList>
    </citation>
    <scope>NUCLEOTIDE SEQUENCE [LARGE SCALE GENOMIC DNA]</scope>
    <source>
        <strain evidence="9 10">KIBI-1</strain>
    </source>
</reference>
<feature type="transmembrane region" description="Helical" evidence="7">
    <location>
        <begin position="20"/>
        <end position="43"/>
    </location>
</feature>
<dbReference type="OrthoDB" id="9789244at2"/>
<dbReference type="InterPro" id="IPR035906">
    <property type="entry name" value="MetI-like_sf"/>
</dbReference>
<dbReference type="AlphaFoldDB" id="A0A0P6XW33"/>
<dbReference type="RefSeq" id="WP_075071218.1">
    <property type="nucleotide sequence ID" value="NZ_DF967974.1"/>
</dbReference>
<dbReference type="PROSITE" id="PS50928">
    <property type="entry name" value="ABC_TM1"/>
    <property type="match status" value="1"/>
</dbReference>
<evidence type="ECO:0000256" key="7">
    <source>
        <dbReference type="RuleBase" id="RU363032"/>
    </source>
</evidence>
<sequence>MSAVTTTSFGTIWRSARRNWMALAGLSMLAAAVIVAVFAPLIAPYDPKADLKVSIDDIYAPPSAAHWLGTDDAGRDVLSNFIYGARVSLIVGFFASFISVFIGGTIGITAGYFGGRVENILMRITDIMLVIPDLPLAVVLVALTKPSLMNIILVIGLLGWTGTARLVRSQTLSVKERKFVLRAKAIGCGHFHILRRHIFPLVLPLLVANTVLVISLAILEESTLSFLGLADPTTLSWGQMLNFAFTRGGVSAGAWWALIMPGLGIVWVVLGCTLLGQGLEQVLNPRLEWHHLSVGPKMVARGAKEERP</sequence>
<dbReference type="InterPro" id="IPR050366">
    <property type="entry name" value="BP-dependent_transpt_permease"/>
</dbReference>
<keyword evidence="2 7" id="KW-0813">Transport</keyword>
<evidence type="ECO:0000313" key="9">
    <source>
        <dbReference type="EMBL" id="KPL79598.1"/>
    </source>
</evidence>
<evidence type="ECO:0000256" key="4">
    <source>
        <dbReference type="ARBA" id="ARBA00022692"/>
    </source>
</evidence>
<evidence type="ECO:0000256" key="5">
    <source>
        <dbReference type="ARBA" id="ARBA00022989"/>
    </source>
</evidence>
<dbReference type="Pfam" id="PF00528">
    <property type="entry name" value="BPD_transp_1"/>
    <property type="match status" value="1"/>
</dbReference>
<evidence type="ECO:0000256" key="6">
    <source>
        <dbReference type="ARBA" id="ARBA00023136"/>
    </source>
</evidence>
<dbReference type="Pfam" id="PF12911">
    <property type="entry name" value="OppC_N"/>
    <property type="match status" value="1"/>
</dbReference>
<keyword evidence="6 7" id="KW-0472">Membrane</keyword>
<gene>
    <name evidence="9" type="ORF">ADN01_13980</name>
</gene>